<organism evidence="2 3">
    <name type="scientific">Sinanodonta woodiana</name>
    <name type="common">Chinese pond mussel</name>
    <name type="synonym">Anodonta woodiana</name>
    <dbReference type="NCBI Taxonomy" id="1069815"/>
    <lineage>
        <taxon>Eukaryota</taxon>
        <taxon>Metazoa</taxon>
        <taxon>Spiralia</taxon>
        <taxon>Lophotrochozoa</taxon>
        <taxon>Mollusca</taxon>
        <taxon>Bivalvia</taxon>
        <taxon>Autobranchia</taxon>
        <taxon>Heteroconchia</taxon>
        <taxon>Palaeoheterodonta</taxon>
        <taxon>Unionida</taxon>
        <taxon>Unionoidea</taxon>
        <taxon>Unionidae</taxon>
        <taxon>Unioninae</taxon>
        <taxon>Sinanodonta</taxon>
    </lineage>
</organism>
<feature type="signal peptide" evidence="1">
    <location>
        <begin position="1"/>
        <end position="27"/>
    </location>
</feature>
<evidence type="ECO:0000313" key="2">
    <source>
        <dbReference type="EMBL" id="KAL3863700.1"/>
    </source>
</evidence>
<dbReference type="Proteomes" id="UP001634394">
    <property type="component" value="Unassembled WGS sequence"/>
</dbReference>
<comment type="caution">
    <text evidence="2">The sequence shown here is derived from an EMBL/GenBank/DDBJ whole genome shotgun (WGS) entry which is preliminary data.</text>
</comment>
<feature type="chain" id="PRO_5044841020" evidence="1">
    <location>
        <begin position="28"/>
        <end position="214"/>
    </location>
</feature>
<sequence length="214" mass="23527">MKLSLGPLYGLIISCLLATLELFLAFGAPVGEINNLITTPCGGPETISQLLTLVKEAKSLAGTSNFEMTQAIGSSNMIQFLDSLKFFNTINAEEIKVSLDIKKSLGSLFKSNFENFSELALFTNVAASDAAANQVINIKAVLDKLWTILCELQIGTLSQGESIPQYLNTSIISEQVLLVTSAEEIVFRNYIIMRDVEKNLGQFSLLYKYIKDRL</sequence>
<keyword evidence="1" id="KW-0732">Signal</keyword>
<dbReference type="PROSITE" id="PS51257">
    <property type="entry name" value="PROKAR_LIPOPROTEIN"/>
    <property type="match status" value="1"/>
</dbReference>
<protein>
    <submittedName>
        <fullName evidence="2">Uncharacterized protein</fullName>
    </submittedName>
</protein>
<proteinExistence type="predicted"/>
<dbReference type="AlphaFoldDB" id="A0ABD3VQR0"/>
<accession>A0ABD3VQR0</accession>
<evidence type="ECO:0000256" key="1">
    <source>
        <dbReference type="SAM" id="SignalP"/>
    </source>
</evidence>
<keyword evidence="3" id="KW-1185">Reference proteome</keyword>
<evidence type="ECO:0000313" key="3">
    <source>
        <dbReference type="Proteomes" id="UP001634394"/>
    </source>
</evidence>
<reference evidence="2 3" key="1">
    <citation type="submission" date="2024-11" db="EMBL/GenBank/DDBJ databases">
        <title>Chromosome-level genome assembly of the freshwater bivalve Anodonta woodiana.</title>
        <authorList>
            <person name="Chen X."/>
        </authorList>
    </citation>
    <scope>NUCLEOTIDE SEQUENCE [LARGE SCALE GENOMIC DNA]</scope>
    <source>
        <strain evidence="2">MN2024</strain>
        <tissue evidence="2">Gills</tissue>
    </source>
</reference>
<dbReference type="EMBL" id="JBJQND010000010">
    <property type="protein sequence ID" value="KAL3863700.1"/>
    <property type="molecule type" value="Genomic_DNA"/>
</dbReference>
<name>A0ABD3VQR0_SINWO</name>
<gene>
    <name evidence="2" type="ORF">ACJMK2_005447</name>
</gene>